<keyword evidence="6" id="KW-1015">Disulfide bond</keyword>
<evidence type="ECO:0000256" key="1">
    <source>
        <dbReference type="ARBA" id="ARBA00011245"/>
    </source>
</evidence>
<feature type="domain" description="Thioredoxin" evidence="12">
    <location>
        <begin position="6"/>
        <end position="168"/>
    </location>
</feature>
<dbReference type="RefSeq" id="WP_260593749.1">
    <property type="nucleotide sequence ID" value="NZ_CP104003.1"/>
</dbReference>
<evidence type="ECO:0000256" key="10">
    <source>
        <dbReference type="ARBA" id="ARBA00049091"/>
    </source>
</evidence>
<keyword evidence="14" id="KW-1185">Reference proteome</keyword>
<comment type="subunit">
    <text evidence="1">Monomer.</text>
</comment>
<keyword evidence="3" id="KW-0575">Peroxidase</keyword>
<dbReference type="Proteomes" id="UP001057580">
    <property type="component" value="Chromosome"/>
</dbReference>
<evidence type="ECO:0000259" key="12">
    <source>
        <dbReference type="PROSITE" id="PS51352"/>
    </source>
</evidence>
<keyword evidence="4" id="KW-0049">Antioxidant</keyword>
<dbReference type="GeneID" id="74940842"/>
<dbReference type="Gene3D" id="3.40.30.10">
    <property type="entry name" value="Glutaredoxin"/>
    <property type="match status" value="1"/>
</dbReference>
<proteinExistence type="inferred from homology"/>
<dbReference type="PIRSF" id="PIRSF000239">
    <property type="entry name" value="AHPC"/>
    <property type="match status" value="1"/>
</dbReference>
<comment type="similarity">
    <text evidence="9">Belongs to the peroxiredoxin family. BCP/PrxQ subfamily.</text>
</comment>
<evidence type="ECO:0000256" key="7">
    <source>
        <dbReference type="ARBA" id="ARBA00023284"/>
    </source>
</evidence>
<dbReference type="GO" id="GO:0034599">
    <property type="term" value="P:cellular response to oxidative stress"/>
    <property type="evidence" value="ECO:0007669"/>
    <property type="project" value="TreeGrafter"/>
</dbReference>
<keyword evidence="5" id="KW-0560">Oxidoreductase</keyword>
<evidence type="ECO:0000313" key="13">
    <source>
        <dbReference type="EMBL" id="UWM54761.1"/>
    </source>
</evidence>
<evidence type="ECO:0000256" key="5">
    <source>
        <dbReference type="ARBA" id="ARBA00023002"/>
    </source>
</evidence>
<evidence type="ECO:0000256" key="6">
    <source>
        <dbReference type="ARBA" id="ARBA00023157"/>
    </source>
</evidence>
<dbReference type="InterPro" id="IPR024706">
    <property type="entry name" value="Peroxiredoxin_AhpC-typ"/>
</dbReference>
<sequence length="177" mass="20006">MSSSALAVGEEAPAFVAPLARPNGETEVVPFTSLLAERPVLLVFYTNDFTPSCVAEWCSFRDYSYLATEDRYQVVGISKSWAATHHRFIDWLDLPFPLYSDTNLDVAEAFGVDYRTFGLLRRSWRSCFLVDTDRTVRYRWLADHPLDPTRDVPDVWEIHEAVVEALGGATPSPARDT</sequence>
<dbReference type="KEGG" id="ssai:N0B31_00430"/>
<keyword evidence="7" id="KW-0676">Redox-active center</keyword>
<dbReference type="InterPro" id="IPR000866">
    <property type="entry name" value="AhpC/TSA"/>
</dbReference>
<dbReference type="InterPro" id="IPR013766">
    <property type="entry name" value="Thioredoxin_domain"/>
</dbReference>
<dbReference type="EC" id="1.11.1.24" evidence="2"/>
<dbReference type="GO" id="GO:0005737">
    <property type="term" value="C:cytoplasm"/>
    <property type="evidence" value="ECO:0007669"/>
    <property type="project" value="TreeGrafter"/>
</dbReference>
<gene>
    <name evidence="13" type="ORF">N0B31_00430</name>
</gene>
<dbReference type="GO" id="GO:0008379">
    <property type="term" value="F:thioredoxin peroxidase activity"/>
    <property type="evidence" value="ECO:0007669"/>
    <property type="project" value="TreeGrafter"/>
</dbReference>
<dbReference type="EMBL" id="CP104003">
    <property type="protein sequence ID" value="UWM54761.1"/>
    <property type="molecule type" value="Genomic_DNA"/>
</dbReference>
<dbReference type="PROSITE" id="PS51352">
    <property type="entry name" value="THIOREDOXIN_2"/>
    <property type="match status" value="1"/>
</dbReference>
<evidence type="ECO:0000313" key="14">
    <source>
        <dbReference type="Proteomes" id="UP001057580"/>
    </source>
</evidence>
<feature type="active site" description="Cysteine sulfenic acid (-SOH) intermediate; for peroxidase activity" evidence="11">
    <location>
        <position position="53"/>
    </location>
</feature>
<dbReference type="GO" id="GO:0045454">
    <property type="term" value="P:cell redox homeostasis"/>
    <property type="evidence" value="ECO:0007669"/>
    <property type="project" value="TreeGrafter"/>
</dbReference>
<evidence type="ECO:0000256" key="2">
    <source>
        <dbReference type="ARBA" id="ARBA00013017"/>
    </source>
</evidence>
<dbReference type="InterPro" id="IPR050924">
    <property type="entry name" value="Peroxiredoxin_BCP/PrxQ"/>
</dbReference>
<evidence type="ECO:0000256" key="9">
    <source>
        <dbReference type="ARBA" id="ARBA00038489"/>
    </source>
</evidence>
<organism evidence="13 14">
    <name type="scientific">Salinirubellus salinus</name>
    <dbReference type="NCBI Taxonomy" id="1364945"/>
    <lineage>
        <taxon>Archaea</taxon>
        <taxon>Methanobacteriati</taxon>
        <taxon>Methanobacteriota</taxon>
        <taxon>Stenosarchaea group</taxon>
        <taxon>Halobacteria</taxon>
        <taxon>Halobacteriales</taxon>
        <taxon>Natronomonadaceae</taxon>
        <taxon>Salinirubellus</taxon>
    </lineage>
</organism>
<dbReference type="PANTHER" id="PTHR42801">
    <property type="entry name" value="THIOREDOXIN-DEPENDENT PEROXIDE REDUCTASE"/>
    <property type="match status" value="1"/>
</dbReference>
<evidence type="ECO:0000256" key="11">
    <source>
        <dbReference type="PIRSR" id="PIRSR000239-1"/>
    </source>
</evidence>
<dbReference type="Pfam" id="PF00578">
    <property type="entry name" value="AhpC-TSA"/>
    <property type="match status" value="1"/>
</dbReference>
<name>A0A9E7R3A5_9EURY</name>
<dbReference type="PANTHER" id="PTHR42801:SF4">
    <property type="entry name" value="AHPC_TSA FAMILY PROTEIN"/>
    <property type="match status" value="1"/>
</dbReference>
<dbReference type="AlphaFoldDB" id="A0A9E7R3A5"/>
<dbReference type="InterPro" id="IPR036249">
    <property type="entry name" value="Thioredoxin-like_sf"/>
</dbReference>
<reference evidence="13" key="1">
    <citation type="submission" date="2022-09" db="EMBL/GenBank/DDBJ databases">
        <title>Diverse halophilic archaea isolated from saline environments.</title>
        <authorList>
            <person name="Cui H.-L."/>
        </authorList>
    </citation>
    <scope>NUCLEOTIDE SEQUENCE</scope>
    <source>
        <strain evidence="13">ZS-35-S2</strain>
    </source>
</reference>
<evidence type="ECO:0000256" key="3">
    <source>
        <dbReference type="ARBA" id="ARBA00022559"/>
    </source>
</evidence>
<protein>
    <recommendedName>
        <fullName evidence="2">thioredoxin-dependent peroxiredoxin</fullName>
        <ecNumber evidence="2">1.11.1.24</ecNumber>
    </recommendedName>
    <alternativeName>
        <fullName evidence="8">Thioredoxin peroxidase</fullName>
    </alternativeName>
</protein>
<accession>A0A9E7R3A5</accession>
<evidence type="ECO:0000256" key="8">
    <source>
        <dbReference type="ARBA" id="ARBA00032824"/>
    </source>
</evidence>
<comment type="catalytic activity">
    <reaction evidence="10">
        <text>a hydroperoxide + [thioredoxin]-dithiol = an alcohol + [thioredoxin]-disulfide + H2O</text>
        <dbReference type="Rhea" id="RHEA:62620"/>
        <dbReference type="Rhea" id="RHEA-COMP:10698"/>
        <dbReference type="Rhea" id="RHEA-COMP:10700"/>
        <dbReference type="ChEBI" id="CHEBI:15377"/>
        <dbReference type="ChEBI" id="CHEBI:29950"/>
        <dbReference type="ChEBI" id="CHEBI:30879"/>
        <dbReference type="ChEBI" id="CHEBI:35924"/>
        <dbReference type="ChEBI" id="CHEBI:50058"/>
        <dbReference type="EC" id="1.11.1.24"/>
    </reaction>
</comment>
<evidence type="ECO:0000256" key="4">
    <source>
        <dbReference type="ARBA" id="ARBA00022862"/>
    </source>
</evidence>
<dbReference type="SUPFAM" id="SSF52833">
    <property type="entry name" value="Thioredoxin-like"/>
    <property type="match status" value="1"/>
</dbReference>